<dbReference type="EMBL" id="CP001696">
    <property type="protein sequence ID" value="ACV25295.1"/>
    <property type="molecule type" value="Genomic_DNA"/>
</dbReference>
<dbReference type="Pfam" id="PF19289">
    <property type="entry name" value="PmbA_TldD_3rd"/>
    <property type="match status" value="1"/>
</dbReference>
<dbReference type="STRING" id="573064.Mefer_1492"/>
<dbReference type="eggNOG" id="arCOG00321">
    <property type="taxonomic scope" value="Archaea"/>
</dbReference>
<dbReference type="GO" id="GO:0006508">
    <property type="term" value="P:proteolysis"/>
    <property type="evidence" value="ECO:0007669"/>
    <property type="project" value="UniProtKB-KW"/>
</dbReference>
<feature type="domain" description="Metalloprotease TldD/E central" evidence="7">
    <location>
        <begin position="128"/>
        <end position="231"/>
    </location>
</feature>
<dbReference type="InterPro" id="IPR051463">
    <property type="entry name" value="Peptidase_U62_metallo"/>
</dbReference>
<dbReference type="InterPro" id="IPR036059">
    <property type="entry name" value="TldD/PmbA_sf"/>
</dbReference>
<keyword evidence="2" id="KW-0645">Protease</keyword>
<comment type="similarity">
    <text evidence="1">Belongs to the peptidase U62 family.</text>
</comment>
<keyword evidence="3" id="KW-0378">Hydrolase</keyword>
<name>C7P5B7_METFA</name>
<evidence type="ECO:0000256" key="4">
    <source>
        <dbReference type="ARBA" id="ARBA00023049"/>
    </source>
</evidence>
<organism evidence="8 9">
    <name type="scientific">Methanocaldococcus fervens (strain DSM 4213 / JCM 15782 / AG86)</name>
    <name type="common">Methanococcus fervens</name>
    <dbReference type="NCBI Taxonomy" id="573064"/>
    <lineage>
        <taxon>Archaea</taxon>
        <taxon>Methanobacteriati</taxon>
        <taxon>Methanobacteriota</taxon>
        <taxon>Methanomada group</taxon>
        <taxon>Methanococci</taxon>
        <taxon>Methanococcales</taxon>
        <taxon>Methanocaldococcaceae</taxon>
        <taxon>Methanocaldococcus</taxon>
    </lineage>
</organism>
<dbReference type="InterPro" id="IPR035068">
    <property type="entry name" value="TldD/PmbA_N"/>
</dbReference>
<proteinExistence type="inferred from homology"/>
<dbReference type="Pfam" id="PF19290">
    <property type="entry name" value="PmbA_TldD_2nd"/>
    <property type="match status" value="1"/>
</dbReference>
<feature type="domain" description="Metalloprotease TldD/E N-terminal" evidence="5">
    <location>
        <begin position="33"/>
        <end position="97"/>
    </location>
</feature>
<dbReference type="HOGENOM" id="CLU_026425_1_0_2"/>
<dbReference type="Gene3D" id="3.30.2290.10">
    <property type="entry name" value="PmbA/TldD superfamily"/>
    <property type="match status" value="1"/>
</dbReference>
<dbReference type="GO" id="GO:0005829">
    <property type="term" value="C:cytosol"/>
    <property type="evidence" value="ECO:0007669"/>
    <property type="project" value="TreeGrafter"/>
</dbReference>
<dbReference type="SUPFAM" id="SSF111283">
    <property type="entry name" value="Putative modulator of DNA gyrase, PmbA/TldD"/>
    <property type="match status" value="1"/>
</dbReference>
<dbReference type="Pfam" id="PF01523">
    <property type="entry name" value="PmbA_TldD_1st"/>
    <property type="match status" value="1"/>
</dbReference>
<evidence type="ECO:0000256" key="3">
    <source>
        <dbReference type="ARBA" id="ARBA00022801"/>
    </source>
</evidence>
<protein>
    <submittedName>
        <fullName evidence="8">Peptidase U62 modulator of DNA gyrase</fullName>
    </submittedName>
</protein>
<sequence>MLIKYSKKLYFSIGDIMLNLEKIEKLLEVGDYADIRINIGESNSITLKDGKIEEISSGFGNGVAVRVLYKNGWGFITSNIVNEEEIEKLIDKAYKMAKISNEYSEKEVVLKDYKAIVDNYKMIGKINPVNVDIEEKKEIVIDTYKNMLNEKIKSVSVSYSDVFGKKIFLNSEGSRIEGDITRCIMYMNCVAKENGNLQFGAERTGGFGFEKIKDEYLNLALEAKNRALRLLKAKPCPKGKFKVILDPELAGVFIHEAVGHAAEADLVLQNDSVFKDKLNKEVGSEYVTVIDDATVDEAFGSYKYDDEGVKGMRTVIIENGILKTYLHSRETAGRMDAELTGNGRAEGLSKPIVRMSNTFIKPGDWNFEELLEDTKEGIFLRGSRGGQVDTGKGLFQFSAVEAYLIENGELTQVLKDAGLSGEILDILFKVDAVTDDFKLSVGYCGKYGQSVPVGDGGGCVRTIATIS</sequence>
<dbReference type="GO" id="GO:0008237">
    <property type="term" value="F:metallopeptidase activity"/>
    <property type="evidence" value="ECO:0007669"/>
    <property type="project" value="UniProtKB-KW"/>
</dbReference>
<keyword evidence="9" id="KW-1185">Reference proteome</keyword>
<dbReference type="PANTHER" id="PTHR30624:SF0">
    <property type="entry name" value="METALLOPROTEASE SLR0863"/>
    <property type="match status" value="1"/>
</dbReference>
<keyword evidence="4" id="KW-0482">Metalloprotease</keyword>
<dbReference type="InterPro" id="IPR002510">
    <property type="entry name" value="Metalloprtase-TldD/E_N"/>
</dbReference>
<reference evidence="8" key="1">
    <citation type="submission" date="2009-08" db="EMBL/GenBank/DDBJ databases">
        <title>Complete sequence of chromosome of Methanocaldococcus fervens AG86.</title>
        <authorList>
            <consortium name="US DOE Joint Genome Institute"/>
            <person name="Lucas S."/>
            <person name="Copeland A."/>
            <person name="Lapidus A."/>
            <person name="Glavina del Rio T."/>
            <person name="Tice H."/>
            <person name="Bruce D."/>
            <person name="Goodwin L."/>
            <person name="Pitluck S."/>
            <person name="Chertkov O."/>
            <person name="Detter J.C."/>
            <person name="Han C."/>
            <person name="Tapia R."/>
            <person name="Larimer F."/>
            <person name="Land M."/>
            <person name="Hauser L."/>
            <person name="Kyrpides N."/>
            <person name="Ovchinnikova G."/>
            <person name="Lupa-Sieprawska M."/>
            <person name="Whitman W.B."/>
        </authorList>
    </citation>
    <scope>NUCLEOTIDE SEQUENCE [LARGE SCALE GENOMIC DNA]</scope>
    <source>
        <strain evidence="8">AG86</strain>
    </source>
</reference>
<accession>C7P5B7</accession>
<evidence type="ECO:0000313" key="9">
    <source>
        <dbReference type="Proteomes" id="UP000001495"/>
    </source>
</evidence>
<evidence type="ECO:0000256" key="1">
    <source>
        <dbReference type="ARBA" id="ARBA00005836"/>
    </source>
</evidence>
<dbReference type="AlphaFoldDB" id="C7P5B7"/>
<feature type="domain" description="Metalloprotease TldD/E C-terminal" evidence="6">
    <location>
        <begin position="239"/>
        <end position="441"/>
    </location>
</feature>
<evidence type="ECO:0000259" key="5">
    <source>
        <dbReference type="Pfam" id="PF01523"/>
    </source>
</evidence>
<dbReference type="Proteomes" id="UP000001495">
    <property type="component" value="Chromosome"/>
</dbReference>
<dbReference type="KEGG" id="mfe:Mefer_1492"/>
<evidence type="ECO:0000256" key="2">
    <source>
        <dbReference type="ARBA" id="ARBA00022670"/>
    </source>
</evidence>
<evidence type="ECO:0000259" key="6">
    <source>
        <dbReference type="Pfam" id="PF19289"/>
    </source>
</evidence>
<dbReference type="InterPro" id="IPR045569">
    <property type="entry name" value="Metalloprtase-TldD/E_C"/>
</dbReference>
<evidence type="ECO:0000259" key="7">
    <source>
        <dbReference type="Pfam" id="PF19290"/>
    </source>
</evidence>
<dbReference type="FunFam" id="3.30.2290.10:FF:000003">
    <property type="entry name" value="Zinc-dependent protease, TldD/PmbA family"/>
    <property type="match status" value="1"/>
</dbReference>
<dbReference type="InterPro" id="IPR025502">
    <property type="entry name" value="TldD"/>
</dbReference>
<gene>
    <name evidence="8" type="ordered locus">Mefer_1492</name>
</gene>
<dbReference type="InterPro" id="IPR045570">
    <property type="entry name" value="Metalloprtase-TldD/E_cen_dom"/>
</dbReference>
<dbReference type="PANTHER" id="PTHR30624">
    <property type="entry name" value="UNCHARACTERIZED PROTEIN TLDD AND PMBA"/>
    <property type="match status" value="1"/>
</dbReference>
<evidence type="ECO:0000313" key="8">
    <source>
        <dbReference type="EMBL" id="ACV25295.1"/>
    </source>
</evidence>
<dbReference type="PIRSF" id="PIRSF004919">
    <property type="entry name" value="TldD"/>
    <property type="match status" value="1"/>
</dbReference>